<proteinExistence type="predicted"/>
<reference evidence="2 3" key="1">
    <citation type="submission" date="2014-04" db="EMBL/GenBank/DDBJ databases">
        <authorList>
            <consortium name="DOE Joint Genome Institute"/>
            <person name="Kuo A."/>
            <person name="Kohler A."/>
            <person name="Costa M.D."/>
            <person name="Nagy L.G."/>
            <person name="Floudas D."/>
            <person name="Copeland A."/>
            <person name="Barry K.W."/>
            <person name="Cichocki N."/>
            <person name="Veneault-Fourrey C."/>
            <person name="LaButti K."/>
            <person name="Lindquist E.A."/>
            <person name="Lipzen A."/>
            <person name="Lundell T."/>
            <person name="Morin E."/>
            <person name="Murat C."/>
            <person name="Sun H."/>
            <person name="Tunlid A."/>
            <person name="Henrissat B."/>
            <person name="Grigoriev I.V."/>
            <person name="Hibbett D.S."/>
            <person name="Martin F."/>
            <person name="Nordberg H.P."/>
            <person name="Cantor M.N."/>
            <person name="Hua S.X."/>
        </authorList>
    </citation>
    <scope>NUCLEOTIDE SEQUENCE [LARGE SCALE GENOMIC DNA]</scope>
    <source>
        <strain evidence="2 3">441</strain>
    </source>
</reference>
<gene>
    <name evidence="2" type="ORF">PISMIDRAFT_641169</name>
</gene>
<protein>
    <submittedName>
        <fullName evidence="2">Uncharacterized protein</fullName>
    </submittedName>
</protein>
<sequence length="718" mass="80326">MDIEGGDIGSATNSGNGGTGNEGTARQKDEATSKAKGKGKAKAQDREEQGQENAPVDKGKGKEKKMTHAIKGVKKTPVQEMIDHIKGLVNQATLGYALMIVVGNNDMGAGPMMQCQQINLHGIDKSFMADFLKGVEVHGLQNRFIEHALDPAVHKADINSSSLQPAQSMEYTNSIKWQENVKSSMSVLYNGNHCFTYMREHSPYRKIFLQHKKAQEEVTQVTSGHMHEAYREAIREAEKHIRAGGVWLVQSLDLDFIQRHEDSALVESHVASNSVLPVHQDSEHDSLQLIMKILLDTSSPEARAKFIQHALKSIQSMNMSHLGKMLRDHTLFNSVFNLSQFNHFHCHDNAGSGLSIQNISTWYPTMGGAMICISDCYYKILYFLAMPVEFNNVPTNTPPQGIEAWFASQYEAVSQGFDKPIQLAACQVLDKSYFKYWADTFANTSDYDKYMCAMSKYWEAVIHHAEMEKEGSLPVLEHGLMAKVHRDKFLSFFPVPGKLLLYALGEQIKSIQPAIKELGVDGISRIYKYIFCACCGAFLGMSNYLEVAKKAPDLQDLQKLSVGTFEVKRSKALVKKLVPLFESYKAHCKLLGTDAAWNVREDLIKILSILAKKGGRGQWLWYDLLVEKPVKEVKDQLDKTEGPMPLNDDESEGNLNARAQQFFQLHECNHNKIQQIIWIALSDELGIGFGGKALPEARKATEGLVKVSMLAQLIDELH</sequence>
<dbReference type="HOGENOM" id="CLU_384997_0_0_1"/>
<dbReference type="EMBL" id="KN833896">
    <property type="protein sequence ID" value="KIK15312.1"/>
    <property type="molecule type" value="Genomic_DNA"/>
</dbReference>
<dbReference type="AlphaFoldDB" id="A0A0C9YYQ8"/>
<evidence type="ECO:0000256" key="1">
    <source>
        <dbReference type="SAM" id="MobiDB-lite"/>
    </source>
</evidence>
<evidence type="ECO:0000313" key="3">
    <source>
        <dbReference type="Proteomes" id="UP000054018"/>
    </source>
</evidence>
<name>A0A0C9YYQ8_9AGAM</name>
<organism evidence="2 3">
    <name type="scientific">Pisolithus microcarpus 441</name>
    <dbReference type="NCBI Taxonomy" id="765257"/>
    <lineage>
        <taxon>Eukaryota</taxon>
        <taxon>Fungi</taxon>
        <taxon>Dikarya</taxon>
        <taxon>Basidiomycota</taxon>
        <taxon>Agaricomycotina</taxon>
        <taxon>Agaricomycetes</taxon>
        <taxon>Agaricomycetidae</taxon>
        <taxon>Boletales</taxon>
        <taxon>Sclerodermatineae</taxon>
        <taxon>Pisolithaceae</taxon>
        <taxon>Pisolithus</taxon>
    </lineage>
</organism>
<reference evidence="3" key="2">
    <citation type="submission" date="2015-01" db="EMBL/GenBank/DDBJ databases">
        <title>Evolutionary Origins and Diversification of the Mycorrhizal Mutualists.</title>
        <authorList>
            <consortium name="DOE Joint Genome Institute"/>
            <consortium name="Mycorrhizal Genomics Consortium"/>
            <person name="Kohler A."/>
            <person name="Kuo A."/>
            <person name="Nagy L.G."/>
            <person name="Floudas D."/>
            <person name="Copeland A."/>
            <person name="Barry K.W."/>
            <person name="Cichocki N."/>
            <person name="Veneault-Fourrey C."/>
            <person name="LaButti K."/>
            <person name="Lindquist E.A."/>
            <person name="Lipzen A."/>
            <person name="Lundell T."/>
            <person name="Morin E."/>
            <person name="Murat C."/>
            <person name="Riley R."/>
            <person name="Ohm R."/>
            <person name="Sun H."/>
            <person name="Tunlid A."/>
            <person name="Henrissat B."/>
            <person name="Grigoriev I.V."/>
            <person name="Hibbett D.S."/>
            <person name="Martin F."/>
        </authorList>
    </citation>
    <scope>NUCLEOTIDE SEQUENCE [LARGE SCALE GENOMIC DNA]</scope>
    <source>
        <strain evidence="3">441</strain>
    </source>
</reference>
<dbReference type="OrthoDB" id="2692192at2759"/>
<evidence type="ECO:0000313" key="2">
    <source>
        <dbReference type="EMBL" id="KIK15312.1"/>
    </source>
</evidence>
<feature type="compositionally biased region" description="Basic and acidic residues" evidence="1">
    <location>
        <begin position="42"/>
        <end position="66"/>
    </location>
</feature>
<accession>A0A0C9YYQ8</accession>
<feature type="region of interest" description="Disordered" evidence="1">
    <location>
        <begin position="1"/>
        <end position="70"/>
    </location>
</feature>
<keyword evidence="3" id="KW-1185">Reference proteome</keyword>
<dbReference type="Proteomes" id="UP000054018">
    <property type="component" value="Unassembled WGS sequence"/>
</dbReference>